<feature type="region of interest" description="Disordered" evidence="2">
    <location>
        <begin position="246"/>
        <end position="265"/>
    </location>
</feature>
<feature type="domain" description="RING-type" evidence="3">
    <location>
        <begin position="31"/>
        <end position="76"/>
    </location>
</feature>
<dbReference type="PANTHER" id="PTHR46798">
    <property type="entry name" value="OS09G0511500 PROTEIN"/>
    <property type="match status" value="1"/>
</dbReference>
<reference evidence="4 5" key="1">
    <citation type="submission" date="2020-06" db="EMBL/GenBank/DDBJ databases">
        <title>Transcriptomic and genomic resources for Thalictrum thalictroides and T. hernandezii: Facilitating candidate gene discovery in an emerging model plant lineage.</title>
        <authorList>
            <person name="Arias T."/>
            <person name="Riano-Pachon D.M."/>
            <person name="Di Stilio V.S."/>
        </authorList>
    </citation>
    <scope>NUCLEOTIDE SEQUENCE [LARGE SCALE GENOMIC DNA]</scope>
    <source>
        <strain evidence="5">cv. WT478/WT964</strain>
        <tissue evidence="4">Leaves</tissue>
    </source>
</reference>
<keyword evidence="1" id="KW-0479">Metal-binding</keyword>
<dbReference type="InterPro" id="IPR044274">
    <property type="entry name" value="RFI2"/>
</dbReference>
<dbReference type="AlphaFoldDB" id="A0A7J6WNF8"/>
<dbReference type="GO" id="GO:0008270">
    <property type="term" value="F:zinc ion binding"/>
    <property type="evidence" value="ECO:0007669"/>
    <property type="project" value="UniProtKB-KW"/>
</dbReference>
<evidence type="ECO:0000256" key="1">
    <source>
        <dbReference type="PROSITE-ProRule" id="PRU00175"/>
    </source>
</evidence>
<name>A0A7J6WNF8_THATH</name>
<feature type="compositionally biased region" description="Polar residues" evidence="2">
    <location>
        <begin position="400"/>
        <end position="433"/>
    </location>
</feature>
<dbReference type="Pfam" id="PF13639">
    <property type="entry name" value="zf-RING_2"/>
    <property type="match status" value="1"/>
</dbReference>
<keyword evidence="1" id="KW-0863">Zinc-finger</keyword>
<protein>
    <submittedName>
        <fullName evidence="4">E3 ubiquitin-protein ligase rfi2</fullName>
    </submittedName>
</protein>
<dbReference type="Proteomes" id="UP000554482">
    <property type="component" value="Unassembled WGS sequence"/>
</dbReference>
<evidence type="ECO:0000259" key="3">
    <source>
        <dbReference type="PROSITE" id="PS50089"/>
    </source>
</evidence>
<dbReference type="InterPro" id="IPR013083">
    <property type="entry name" value="Znf_RING/FYVE/PHD"/>
</dbReference>
<feature type="region of interest" description="Disordered" evidence="2">
    <location>
        <begin position="397"/>
        <end position="440"/>
    </location>
</feature>
<evidence type="ECO:0000256" key="2">
    <source>
        <dbReference type="SAM" id="MobiDB-lite"/>
    </source>
</evidence>
<dbReference type="SUPFAM" id="SSF57850">
    <property type="entry name" value="RING/U-box"/>
    <property type="match status" value="1"/>
</dbReference>
<gene>
    <name evidence="4" type="ORF">FRX31_011957</name>
</gene>
<evidence type="ECO:0000313" key="5">
    <source>
        <dbReference type="Proteomes" id="UP000554482"/>
    </source>
</evidence>
<dbReference type="SMART" id="SM00184">
    <property type="entry name" value="RING"/>
    <property type="match status" value="1"/>
</dbReference>
<dbReference type="Gene3D" id="3.30.40.10">
    <property type="entry name" value="Zinc/RING finger domain, C3HC4 (zinc finger)"/>
    <property type="match status" value="1"/>
</dbReference>
<dbReference type="EMBL" id="JABWDY010013210">
    <property type="protein sequence ID" value="KAF5198457.1"/>
    <property type="molecule type" value="Genomic_DNA"/>
</dbReference>
<keyword evidence="5" id="KW-1185">Reference proteome</keyword>
<feature type="region of interest" description="Disordered" evidence="2">
    <location>
        <begin position="273"/>
        <end position="340"/>
    </location>
</feature>
<sequence>MGSSEDSDLMEEGGGGDDGENSIMSPSVVSCSICFDAVIENGGRSWAKLQCEHKFHLDCIGSAFNVKGVMQCPNCRKVEKGQWLYANGCRSCPDFSTEEWAREEDVYGLNFSEPFGFQWCPFGGLTRIASSFEERELPSTAYHDLLGHHAVFAEHAAASVTHSCPYFAYLQPLQPSSSSSNEGIADETSFGHQWSGLSGPSDIATSHTFPAVDLHYHTRDHPSPSFSIGTRLGGVDQASVSSATLRSSRVASDGQPRSGSFVHPVFLSHGPGLRTGSSFAPPTVPPYPGSNSRSHDRALGHQQQQPSTPSMRLPVFSNPRRSSGPRAPTGPVPSSSERTNGFYVFPSSGSSVRNLQQPDTSQRSHFYAWERDRFAPFPLIPVERESSWWGPFHQPASGLDSGNRSSSVWQSHGSERTSLSHSENPSNAQSHPTGTLHPFI</sequence>
<dbReference type="GO" id="GO:0004842">
    <property type="term" value="F:ubiquitin-protein transferase activity"/>
    <property type="evidence" value="ECO:0007669"/>
    <property type="project" value="InterPro"/>
</dbReference>
<comment type="caution">
    <text evidence="4">The sequence shown here is derived from an EMBL/GenBank/DDBJ whole genome shotgun (WGS) entry which is preliminary data.</text>
</comment>
<proteinExistence type="predicted"/>
<dbReference type="PANTHER" id="PTHR46798:SF3">
    <property type="entry name" value="RING FINGER FAMILY PROTEIN"/>
    <property type="match status" value="1"/>
</dbReference>
<accession>A0A7J6WNF8</accession>
<feature type="compositionally biased region" description="Polar residues" evidence="2">
    <location>
        <begin position="301"/>
        <end position="310"/>
    </location>
</feature>
<feature type="compositionally biased region" description="Polar residues" evidence="2">
    <location>
        <begin position="246"/>
        <end position="258"/>
    </location>
</feature>
<organism evidence="4 5">
    <name type="scientific">Thalictrum thalictroides</name>
    <name type="common">Rue-anemone</name>
    <name type="synonym">Anemone thalictroides</name>
    <dbReference type="NCBI Taxonomy" id="46969"/>
    <lineage>
        <taxon>Eukaryota</taxon>
        <taxon>Viridiplantae</taxon>
        <taxon>Streptophyta</taxon>
        <taxon>Embryophyta</taxon>
        <taxon>Tracheophyta</taxon>
        <taxon>Spermatophyta</taxon>
        <taxon>Magnoliopsida</taxon>
        <taxon>Ranunculales</taxon>
        <taxon>Ranunculaceae</taxon>
        <taxon>Thalictroideae</taxon>
        <taxon>Thalictrum</taxon>
    </lineage>
</organism>
<feature type="region of interest" description="Disordered" evidence="2">
    <location>
        <begin position="1"/>
        <end position="20"/>
    </location>
</feature>
<dbReference type="OrthoDB" id="8062037at2759"/>
<evidence type="ECO:0000313" key="4">
    <source>
        <dbReference type="EMBL" id="KAF5198457.1"/>
    </source>
</evidence>
<dbReference type="PROSITE" id="PS50089">
    <property type="entry name" value="ZF_RING_2"/>
    <property type="match status" value="1"/>
</dbReference>
<dbReference type="InterPro" id="IPR001841">
    <property type="entry name" value="Znf_RING"/>
</dbReference>
<keyword evidence="1" id="KW-0862">Zinc</keyword>